<evidence type="ECO:0000313" key="2">
    <source>
        <dbReference type="EMBL" id="GFY56968.1"/>
    </source>
</evidence>
<dbReference type="Gene3D" id="2.10.80.10">
    <property type="entry name" value="Lipase, subunit A"/>
    <property type="match status" value="1"/>
</dbReference>
<keyword evidence="3" id="KW-1185">Reference proteome</keyword>
<evidence type="ECO:0000313" key="3">
    <source>
        <dbReference type="Proteomes" id="UP000886998"/>
    </source>
</evidence>
<dbReference type="AlphaFoldDB" id="A0A8X6XPN7"/>
<comment type="caution">
    <text evidence="2">The sequence shown here is derived from an EMBL/GenBank/DDBJ whole genome shotgun (WGS) entry which is preliminary data.</text>
</comment>
<proteinExistence type="predicted"/>
<organism evidence="2 3">
    <name type="scientific">Trichonephila inaurata madagascariensis</name>
    <dbReference type="NCBI Taxonomy" id="2747483"/>
    <lineage>
        <taxon>Eukaryota</taxon>
        <taxon>Metazoa</taxon>
        <taxon>Ecdysozoa</taxon>
        <taxon>Arthropoda</taxon>
        <taxon>Chelicerata</taxon>
        <taxon>Arachnida</taxon>
        <taxon>Araneae</taxon>
        <taxon>Araneomorphae</taxon>
        <taxon>Entelegynae</taxon>
        <taxon>Araneoidea</taxon>
        <taxon>Nephilidae</taxon>
        <taxon>Trichonephila</taxon>
        <taxon>Trichonephila inaurata</taxon>
    </lineage>
</organism>
<keyword evidence="1" id="KW-0732">Signal</keyword>
<feature type="signal peptide" evidence="1">
    <location>
        <begin position="1"/>
        <end position="21"/>
    </location>
</feature>
<sequence length="103" mass="11502">MKTFIFFACVLFVSVISISMAKECTSPKDCEPGECCVLGMQRYSTPNCRSLGKSDDVCLVNNTAEDKLLGYPDGSLRQYYDIYRLFCPCEDNLRCSNAKCVPA</sequence>
<reference evidence="2" key="1">
    <citation type="submission" date="2020-08" db="EMBL/GenBank/DDBJ databases">
        <title>Multicomponent nature underlies the extraordinary mechanical properties of spider dragline silk.</title>
        <authorList>
            <person name="Kono N."/>
            <person name="Nakamura H."/>
            <person name="Mori M."/>
            <person name="Yoshida Y."/>
            <person name="Ohtoshi R."/>
            <person name="Malay A.D."/>
            <person name="Moran D.A.P."/>
            <person name="Tomita M."/>
            <person name="Numata K."/>
            <person name="Arakawa K."/>
        </authorList>
    </citation>
    <scope>NUCLEOTIDE SEQUENCE</scope>
</reference>
<accession>A0A8X6XPN7</accession>
<name>A0A8X6XPN7_9ARAC</name>
<dbReference type="Proteomes" id="UP000886998">
    <property type="component" value="Unassembled WGS sequence"/>
</dbReference>
<evidence type="ECO:0000256" key="1">
    <source>
        <dbReference type="SAM" id="SignalP"/>
    </source>
</evidence>
<dbReference type="EMBL" id="BMAV01011241">
    <property type="protein sequence ID" value="GFY56968.1"/>
    <property type="molecule type" value="Genomic_DNA"/>
</dbReference>
<protein>
    <recommendedName>
        <fullName evidence="4">Astakine</fullName>
    </recommendedName>
</protein>
<gene>
    <name evidence="2" type="primary">AVEN_252148_1</name>
    <name evidence="2" type="ORF">TNIN_245822</name>
</gene>
<evidence type="ECO:0008006" key="4">
    <source>
        <dbReference type="Google" id="ProtNLM"/>
    </source>
</evidence>
<dbReference type="OrthoDB" id="6408184at2759"/>
<feature type="chain" id="PRO_5036443671" description="Astakine" evidence="1">
    <location>
        <begin position="22"/>
        <end position="103"/>
    </location>
</feature>